<feature type="transmembrane region" description="Helical" evidence="6">
    <location>
        <begin position="74"/>
        <end position="97"/>
    </location>
</feature>
<keyword evidence="2 6" id="KW-0813">Transport</keyword>
<dbReference type="Pfam" id="PF01384">
    <property type="entry name" value="PHO4"/>
    <property type="match status" value="1"/>
</dbReference>
<evidence type="ECO:0000256" key="3">
    <source>
        <dbReference type="ARBA" id="ARBA00022692"/>
    </source>
</evidence>
<evidence type="ECO:0000313" key="8">
    <source>
        <dbReference type="Proteomes" id="UP000198935"/>
    </source>
</evidence>
<keyword evidence="5 6" id="KW-0472">Membrane</keyword>
<comment type="subcellular location">
    <subcellularLocation>
        <location evidence="1 6">Membrane</location>
        <topology evidence="1 6">Multi-pass membrane protein</topology>
    </subcellularLocation>
</comment>
<feature type="transmembrane region" description="Helical" evidence="6">
    <location>
        <begin position="126"/>
        <end position="147"/>
    </location>
</feature>
<name>A0A1H3RYK5_9BACI</name>
<reference evidence="8" key="1">
    <citation type="submission" date="2016-10" db="EMBL/GenBank/DDBJ databases">
        <authorList>
            <person name="Varghese N."/>
            <person name="Submissions S."/>
        </authorList>
    </citation>
    <scope>NUCLEOTIDE SEQUENCE [LARGE SCALE GENOMIC DNA]</scope>
    <source>
        <strain evidence="8">SP</strain>
    </source>
</reference>
<feature type="transmembrane region" description="Helical" evidence="6">
    <location>
        <begin position="243"/>
        <end position="263"/>
    </location>
</feature>
<evidence type="ECO:0000256" key="2">
    <source>
        <dbReference type="ARBA" id="ARBA00022448"/>
    </source>
</evidence>
<feature type="transmembrane region" description="Helical" evidence="6">
    <location>
        <begin position="326"/>
        <end position="345"/>
    </location>
</feature>
<gene>
    <name evidence="7" type="ORF">SAMN05421736_109131</name>
</gene>
<evidence type="ECO:0000256" key="1">
    <source>
        <dbReference type="ARBA" id="ARBA00004141"/>
    </source>
</evidence>
<feature type="transmembrane region" description="Helical" evidence="6">
    <location>
        <begin position="210"/>
        <end position="231"/>
    </location>
</feature>
<dbReference type="GO" id="GO:0016020">
    <property type="term" value="C:membrane"/>
    <property type="evidence" value="ECO:0007669"/>
    <property type="project" value="UniProtKB-SubCell"/>
</dbReference>
<organism evidence="7 8">
    <name type="scientific">Evansella caseinilytica</name>
    <dbReference type="NCBI Taxonomy" id="1503961"/>
    <lineage>
        <taxon>Bacteria</taxon>
        <taxon>Bacillati</taxon>
        <taxon>Bacillota</taxon>
        <taxon>Bacilli</taxon>
        <taxon>Bacillales</taxon>
        <taxon>Bacillaceae</taxon>
        <taxon>Evansella</taxon>
    </lineage>
</organism>
<comment type="similarity">
    <text evidence="6">Belongs to the inorganic phosphate transporter (PiT) (TC 2.A.20) family.</text>
</comment>
<dbReference type="PANTHER" id="PTHR11101">
    <property type="entry name" value="PHOSPHATE TRANSPORTER"/>
    <property type="match status" value="1"/>
</dbReference>
<keyword evidence="6" id="KW-0592">Phosphate transport</keyword>
<dbReference type="Proteomes" id="UP000198935">
    <property type="component" value="Unassembled WGS sequence"/>
</dbReference>
<proteinExistence type="inferred from homology"/>
<evidence type="ECO:0000313" key="7">
    <source>
        <dbReference type="EMBL" id="SDZ30782.1"/>
    </source>
</evidence>
<sequence>MILTYCVIIIALFFAMNIGASGAAATMGAVYGAGAIKRQRIALFLVGIAALAGAVIGSGEVVKTVGAGIIPANILSVETVLVILLSAALTLFTANIIGIPLSTSEVTIGSIVGVGIAYQALYVNHVLYIVSFWLLVPLVAFGMAFVFQKITTVFEKRRSESGKKSTGKWKKRLSILLILTGLLEAFSAGMNNVANAVGPLIGAGIIDETSGIWLGGIFVALGALLLGGRVLETNGKKITSLSLLQGIIVSGTGGTLVIIASIFGIPVPLTQATTSAIVGVGTAEKGFQLWQKNVVKKIIKVWIVSPVMALVISYSLIHLLLLPDPYIIFIVMSIFVTTFGSISLYRSIKEEERSVHNDGGGI</sequence>
<accession>A0A1H3RYK5</accession>
<feature type="transmembrane region" description="Helical" evidence="6">
    <location>
        <begin position="299"/>
        <end position="320"/>
    </location>
</feature>
<feature type="transmembrane region" description="Helical" evidence="6">
    <location>
        <begin position="173"/>
        <end position="190"/>
    </location>
</feature>
<dbReference type="GO" id="GO:0035435">
    <property type="term" value="P:phosphate ion transmembrane transport"/>
    <property type="evidence" value="ECO:0007669"/>
    <property type="project" value="TreeGrafter"/>
</dbReference>
<keyword evidence="3 6" id="KW-0812">Transmembrane</keyword>
<evidence type="ECO:0000256" key="6">
    <source>
        <dbReference type="RuleBase" id="RU363058"/>
    </source>
</evidence>
<dbReference type="OrthoDB" id="19855at2"/>
<dbReference type="InterPro" id="IPR001204">
    <property type="entry name" value="Phos_transporter"/>
</dbReference>
<dbReference type="AlphaFoldDB" id="A0A1H3RYK5"/>
<dbReference type="PANTHER" id="PTHR11101:SF80">
    <property type="entry name" value="PHOSPHATE TRANSPORTER"/>
    <property type="match status" value="1"/>
</dbReference>
<keyword evidence="4 6" id="KW-1133">Transmembrane helix</keyword>
<keyword evidence="8" id="KW-1185">Reference proteome</keyword>
<feature type="transmembrane region" description="Helical" evidence="6">
    <location>
        <begin position="42"/>
        <end position="62"/>
    </location>
</feature>
<evidence type="ECO:0000256" key="4">
    <source>
        <dbReference type="ARBA" id="ARBA00022989"/>
    </source>
</evidence>
<dbReference type="STRING" id="1503961.SAMN05421736_109131"/>
<protein>
    <recommendedName>
        <fullName evidence="6">Phosphate transporter</fullName>
    </recommendedName>
</protein>
<dbReference type="GO" id="GO:0005315">
    <property type="term" value="F:phosphate transmembrane transporter activity"/>
    <property type="evidence" value="ECO:0007669"/>
    <property type="project" value="InterPro"/>
</dbReference>
<dbReference type="EMBL" id="FNPI01000009">
    <property type="protein sequence ID" value="SDZ30782.1"/>
    <property type="molecule type" value="Genomic_DNA"/>
</dbReference>
<evidence type="ECO:0000256" key="5">
    <source>
        <dbReference type="ARBA" id="ARBA00023136"/>
    </source>
</evidence>